<evidence type="ECO:0000259" key="5">
    <source>
        <dbReference type="PROSITE" id="PS50026"/>
    </source>
</evidence>
<dbReference type="InterPro" id="IPR001881">
    <property type="entry name" value="EGF-like_Ca-bd_dom"/>
</dbReference>
<comment type="caution">
    <text evidence="6">The sequence shown here is derived from an EMBL/GenBank/DDBJ whole genome shotgun (WGS) entry which is preliminary data.</text>
</comment>
<evidence type="ECO:0000256" key="3">
    <source>
        <dbReference type="PROSITE-ProRule" id="PRU00076"/>
    </source>
</evidence>
<dbReference type="Pfam" id="PF26129">
    <property type="entry name" value="Vwde"/>
    <property type="match status" value="1"/>
</dbReference>
<feature type="disulfide bond" evidence="3">
    <location>
        <begin position="1278"/>
        <end position="1288"/>
    </location>
</feature>
<dbReference type="GO" id="GO:0005509">
    <property type="term" value="F:calcium ion binding"/>
    <property type="evidence" value="ECO:0007669"/>
    <property type="project" value="InterPro"/>
</dbReference>
<comment type="caution">
    <text evidence="3">Lacks conserved residue(s) required for the propagation of feature annotation.</text>
</comment>
<dbReference type="EMBL" id="CAKKLH010000314">
    <property type="protein sequence ID" value="CAH0111347.1"/>
    <property type="molecule type" value="Genomic_DNA"/>
</dbReference>
<dbReference type="PANTHER" id="PTHR14949">
    <property type="entry name" value="EGF-LIKE-DOMAIN, MULTIPLE 7, 8"/>
    <property type="match status" value="1"/>
</dbReference>
<dbReference type="SMART" id="SM00179">
    <property type="entry name" value="EGF_CA"/>
    <property type="match status" value="1"/>
</dbReference>
<feature type="disulfide bond" evidence="3">
    <location>
        <begin position="1376"/>
        <end position="1386"/>
    </location>
</feature>
<dbReference type="PANTHER" id="PTHR14949:SF51">
    <property type="entry name" value="VON WILLEBRAND FACTOR D AND EGF DOMAIN-CONTAINING PROTEIN"/>
    <property type="match status" value="1"/>
</dbReference>
<evidence type="ECO:0000256" key="4">
    <source>
        <dbReference type="SAM" id="MobiDB-lite"/>
    </source>
</evidence>
<feature type="region of interest" description="Disordered" evidence="4">
    <location>
        <begin position="717"/>
        <end position="752"/>
    </location>
</feature>
<evidence type="ECO:0000256" key="1">
    <source>
        <dbReference type="ARBA" id="ARBA00022729"/>
    </source>
</evidence>
<feature type="compositionally biased region" description="Basic and acidic residues" evidence="4">
    <location>
        <begin position="725"/>
        <end position="735"/>
    </location>
</feature>
<keyword evidence="7" id="KW-1185">Reference proteome</keyword>
<dbReference type="SMART" id="SM00181">
    <property type="entry name" value="EGF"/>
    <property type="match status" value="7"/>
</dbReference>
<feature type="disulfide bond" evidence="3">
    <location>
        <begin position="1296"/>
        <end position="1305"/>
    </location>
</feature>
<dbReference type="Proteomes" id="UP000789390">
    <property type="component" value="Unassembled WGS sequence"/>
</dbReference>
<dbReference type="CDD" id="cd00054">
    <property type="entry name" value="EGF_CA"/>
    <property type="match status" value="2"/>
</dbReference>
<keyword evidence="3" id="KW-0245">EGF-like domain</keyword>
<organism evidence="6 7">
    <name type="scientific">Daphnia galeata</name>
    <dbReference type="NCBI Taxonomy" id="27404"/>
    <lineage>
        <taxon>Eukaryota</taxon>
        <taxon>Metazoa</taxon>
        <taxon>Ecdysozoa</taxon>
        <taxon>Arthropoda</taxon>
        <taxon>Crustacea</taxon>
        <taxon>Branchiopoda</taxon>
        <taxon>Diplostraca</taxon>
        <taxon>Cladocera</taxon>
        <taxon>Anomopoda</taxon>
        <taxon>Daphniidae</taxon>
        <taxon>Daphnia</taxon>
    </lineage>
</organism>
<dbReference type="Pfam" id="PF25024">
    <property type="entry name" value="EGF_TEN"/>
    <property type="match status" value="1"/>
</dbReference>
<sequence>MPIFTPTGGHFTGHSRKDLSTGWCSLINAYSSCEDFILTTEFVPSQMMTSCCSLVPTLLVAIWLLLSGNNIASCQDVDPCDEHQLLDDFRRSPLYQPQTPRDVLCDRQLNIGWYRFTIQNRSAEMPTRCASVNYCGTQAPIWLRLDDGQRLPETFQQVQLTGCSSWSRHRYEDDSGPVSEYADCCAMKYPVSVRNCSTYFVYRLQPTEACNMAYCAQLPPASGDEMFTFDRPPEIHANADSLNCSIAFNSSSRHEARKFRFHWIVLSGTGQQTTAQTSVEKPEHYDLLPRQKITAGNQVMCQVEVIVDDEPDSPMTLMSNPSVTSSVFTAGIVINPSVDEVIRIYKNGSFLNVTLTMTVPFTCSAHISQHDCHLTVQVVQPDDGQSQPVAVSQCQLSMDSTSQQESQHFLIVPVTDFVRTNSRKLPNVLQLVVSSYGDAWWHGYQLPNITIQVLDVPPVQCYAFTQGHVISVTDALDKVAQSGRYLLYNNRRHSFEVWTEYQPCYSSGRKDALCICSAEVRSSSGDETFLMDRCQSVHPKRTTGNTNSYQMPGGKRPLPKMSLTGTVPNNRKKFQVLESRQGKLITVVLEHGGKVRIRTEEWGMSVSVVDAGQEPEELIDTIGGLCNRETVYATRILLKRRQNNLPPFEDAYLSNSIVNNNLRCDPTLEDCPSMCQQPQSVVEWTTFFNYLDISDQVRFHIDDDTVNSFNLIDTPQRDSASVEENDARIQQHPPDHTVWSSTKSSSSSGTNLGRDIHWTVAHGRMRRDVSTKVAGTFESWNDEEEVTLYCSNFLVNSTVALECGQYLVGNFIMKAIQICVEDVSRNEDPTWAQESLGLLEDQCEVEATYRRASDWPRNLLGRPVIPPVIVEALNCPNRCSHQGVCLPYGCVCQPGFYGSDCSLMDDTPPRIEKIGSEDGLCDLRASDCRKIEIFGSGFIDSSRLNCQIQPGRYDGSNWQRGSYNNRSIPSSAQFIDQDRIICHLLVTGSSRRYVLDDVSEELHLEIRVSNDGVRYSAPTSKLTIYHSGCRSCPSKKDNWPLCSDREDVCYLDNSCYPHGEINPHNPCQSCNLDHPQSWSINPNNQPPVVSNRLKTTAYDGQMLEYVIHATDQDPLQFRLVDPLSDAQVTKEGVFHWKAVSNALSPFNHETFALTVSDQCNHPIHFHLHVDVLPCPCLNGGACRNPPDDFIISNQIDPTYRCHCLEGFTGPDCGIRIDFCKPNPCRDGLCLNEVDGYTCDCLPGFKGIYCDQTDESAIENDLSPIYSKQNETFVKQGGCTIPCRNGGTCLRRNRCQCPERFVGRQCQWNAPTCYPSCLNGGHCSRRKVCTCKKGWTGPRCETAICALPCLNGGICSSPGKCTCPDDYQGSRCQKAVCKPKCRRGGKCIGPGICLCRAGFAGSNCELRLPSSSGEKRRNRKKPKKQNAVGKAKAIFLET</sequence>
<feature type="domain" description="EGF-like" evidence="5">
    <location>
        <begin position="1215"/>
        <end position="1250"/>
    </location>
</feature>
<dbReference type="PROSITE" id="PS50026">
    <property type="entry name" value="EGF_3"/>
    <property type="match status" value="5"/>
</dbReference>
<keyword evidence="2 3" id="KW-1015">Disulfide bond</keyword>
<name>A0A8J2WM74_9CRUS</name>
<feature type="disulfide bond" evidence="3">
    <location>
        <begin position="1203"/>
        <end position="1212"/>
    </location>
</feature>
<reference evidence="6" key="1">
    <citation type="submission" date="2021-11" db="EMBL/GenBank/DDBJ databases">
        <authorList>
            <person name="Schell T."/>
        </authorList>
    </citation>
    <scope>NUCLEOTIDE SEQUENCE</scope>
    <source>
        <strain evidence="6">M5</strain>
    </source>
</reference>
<dbReference type="Pfam" id="PF00008">
    <property type="entry name" value="EGF"/>
    <property type="match status" value="2"/>
</dbReference>
<keyword evidence="1" id="KW-0732">Signal</keyword>
<proteinExistence type="predicted"/>
<dbReference type="PROSITE" id="PS01186">
    <property type="entry name" value="EGF_2"/>
    <property type="match status" value="4"/>
</dbReference>
<feature type="domain" description="EGF-like" evidence="5">
    <location>
        <begin position="1340"/>
        <end position="1372"/>
    </location>
</feature>
<dbReference type="OrthoDB" id="6331234at2759"/>
<feature type="disulfide bond" evidence="3">
    <location>
        <begin position="1344"/>
        <end position="1354"/>
    </location>
</feature>
<feature type="disulfide bond" evidence="3">
    <location>
        <begin position="1240"/>
        <end position="1249"/>
    </location>
</feature>
<feature type="region of interest" description="Disordered" evidence="4">
    <location>
        <begin position="540"/>
        <end position="559"/>
    </location>
</feature>
<dbReference type="InterPro" id="IPR058727">
    <property type="entry name" value="Helical_Vwde"/>
</dbReference>
<feature type="disulfide bond" evidence="3">
    <location>
        <begin position="1362"/>
        <end position="1371"/>
    </location>
</feature>
<dbReference type="GO" id="GO:0005576">
    <property type="term" value="C:extracellular region"/>
    <property type="evidence" value="ECO:0007669"/>
    <property type="project" value="TreeGrafter"/>
</dbReference>
<dbReference type="SUPFAM" id="SSF57196">
    <property type="entry name" value="EGF/Laminin"/>
    <property type="match status" value="2"/>
</dbReference>
<feature type="domain" description="EGF-like" evidence="5">
    <location>
        <begin position="1274"/>
        <end position="1306"/>
    </location>
</feature>
<accession>A0A8J2WM74</accession>
<feature type="domain" description="EGF-like" evidence="5">
    <location>
        <begin position="1170"/>
        <end position="1213"/>
    </location>
</feature>
<dbReference type="InterPro" id="IPR000742">
    <property type="entry name" value="EGF"/>
</dbReference>
<evidence type="ECO:0000256" key="2">
    <source>
        <dbReference type="ARBA" id="ARBA00023157"/>
    </source>
</evidence>
<dbReference type="Gene3D" id="2.60.120.260">
    <property type="entry name" value="Galactose-binding domain-like"/>
    <property type="match status" value="1"/>
</dbReference>
<feature type="disulfide bond" evidence="3">
    <location>
        <begin position="1219"/>
        <end position="1229"/>
    </location>
</feature>
<evidence type="ECO:0000313" key="7">
    <source>
        <dbReference type="Proteomes" id="UP000789390"/>
    </source>
</evidence>
<evidence type="ECO:0000313" key="6">
    <source>
        <dbReference type="EMBL" id="CAH0111347.1"/>
    </source>
</evidence>
<dbReference type="PROSITE" id="PS00022">
    <property type="entry name" value="EGF_1"/>
    <property type="match status" value="6"/>
</dbReference>
<feature type="disulfide bond" evidence="3">
    <location>
        <begin position="1394"/>
        <end position="1403"/>
    </location>
</feature>
<protein>
    <recommendedName>
        <fullName evidence="5">EGF-like domain-containing protein</fullName>
    </recommendedName>
</protein>
<dbReference type="InterPro" id="IPR000152">
    <property type="entry name" value="EGF-type_Asp/Asn_hydroxyl_site"/>
</dbReference>
<dbReference type="InterPro" id="IPR050969">
    <property type="entry name" value="Dev_Signal_Modulators"/>
</dbReference>
<dbReference type="GO" id="GO:0005102">
    <property type="term" value="F:signaling receptor binding"/>
    <property type="evidence" value="ECO:0007669"/>
    <property type="project" value="TreeGrafter"/>
</dbReference>
<gene>
    <name evidence="6" type="ORF">DGAL_LOCUS14987</name>
</gene>
<feature type="domain" description="EGF-like" evidence="5">
    <location>
        <begin position="1373"/>
        <end position="1404"/>
    </location>
</feature>
<dbReference type="PROSITE" id="PS00010">
    <property type="entry name" value="ASX_HYDROXYL"/>
    <property type="match status" value="1"/>
</dbReference>
<dbReference type="GO" id="GO:0009986">
    <property type="term" value="C:cell surface"/>
    <property type="evidence" value="ECO:0007669"/>
    <property type="project" value="TreeGrafter"/>
</dbReference>
<dbReference type="Gene3D" id="2.10.25.10">
    <property type="entry name" value="Laminin"/>
    <property type="match status" value="5"/>
</dbReference>